<accession>A0AAW1V0C2</accession>
<dbReference type="GO" id="GO:0005576">
    <property type="term" value="C:extracellular region"/>
    <property type="evidence" value="ECO:0007669"/>
    <property type="project" value="UniProtKB-SubCell"/>
</dbReference>
<keyword evidence="6 9" id="KW-0732">Signal</keyword>
<name>A0AAW1V0C2_9CUCU</name>
<gene>
    <name evidence="10" type="ORF">WA026_012414</name>
</gene>
<keyword evidence="7" id="KW-1015">Disulfide bond</keyword>
<keyword evidence="5" id="KW-0964">Secreted</keyword>
<comment type="caution">
    <text evidence="10">The sequence shown here is derived from an EMBL/GenBank/DDBJ whole genome shotgun (WGS) entry which is preliminary data.</text>
</comment>
<dbReference type="Proteomes" id="UP001431783">
    <property type="component" value="Unassembled WGS sequence"/>
</dbReference>
<comment type="similarity">
    <text evidence="2">Belongs to the 7B2 family.</text>
</comment>
<dbReference type="PANTHER" id="PTHR12738:SF0">
    <property type="entry name" value="NEUROENDOCRINE PROTEIN 7B2"/>
    <property type="match status" value="1"/>
</dbReference>
<dbReference type="GO" id="GO:0030234">
    <property type="term" value="F:enzyme regulator activity"/>
    <property type="evidence" value="ECO:0007669"/>
    <property type="project" value="TreeGrafter"/>
</dbReference>
<organism evidence="10 11">
    <name type="scientific">Henosepilachna vigintioctopunctata</name>
    <dbReference type="NCBI Taxonomy" id="420089"/>
    <lineage>
        <taxon>Eukaryota</taxon>
        <taxon>Metazoa</taxon>
        <taxon>Ecdysozoa</taxon>
        <taxon>Arthropoda</taxon>
        <taxon>Hexapoda</taxon>
        <taxon>Insecta</taxon>
        <taxon>Pterygota</taxon>
        <taxon>Neoptera</taxon>
        <taxon>Endopterygota</taxon>
        <taxon>Coleoptera</taxon>
        <taxon>Polyphaga</taxon>
        <taxon>Cucujiformia</taxon>
        <taxon>Coccinelloidea</taxon>
        <taxon>Coccinellidae</taxon>
        <taxon>Epilachninae</taxon>
        <taxon>Epilachnini</taxon>
        <taxon>Henosepilachna</taxon>
    </lineage>
</organism>
<evidence type="ECO:0000256" key="6">
    <source>
        <dbReference type="ARBA" id="ARBA00022729"/>
    </source>
</evidence>
<reference evidence="10 11" key="1">
    <citation type="submission" date="2023-03" db="EMBL/GenBank/DDBJ databases">
        <title>Genome insight into feeding habits of ladybird beetles.</title>
        <authorList>
            <person name="Li H.-S."/>
            <person name="Huang Y.-H."/>
            <person name="Pang H."/>
        </authorList>
    </citation>
    <scope>NUCLEOTIDE SEQUENCE [LARGE SCALE GENOMIC DNA]</scope>
    <source>
        <strain evidence="10">SYSU_2023b</strain>
        <tissue evidence="10">Whole body</tissue>
    </source>
</reference>
<feature type="chain" id="PRO_5043318179" description="Neuroendocrine protein 7B2" evidence="9">
    <location>
        <begin position="16"/>
        <end position="229"/>
    </location>
</feature>
<evidence type="ECO:0000256" key="2">
    <source>
        <dbReference type="ARBA" id="ARBA00006348"/>
    </source>
</evidence>
<dbReference type="GO" id="GO:0030141">
    <property type="term" value="C:secretory granule"/>
    <property type="evidence" value="ECO:0007669"/>
    <property type="project" value="InterPro"/>
</dbReference>
<keyword evidence="11" id="KW-1185">Reference proteome</keyword>
<evidence type="ECO:0000256" key="1">
    <source>
        <dbReference type="ARBA" id="ARBA00004613"/>
    </source>
</evidence>
<dbReference type="EMBL" id="JARQZJ010000096">
    <property type="protein sequence ID" value="KAK9885650.1"/>
    <property type="molecule type" value="Genomic_DNA"/>
</dbReference>
<evidence type="ECO:0000313" key="10">
    <source>
        <dbReference type="EMBL" id="KAK9885650.1"/>
    </source>
</evidence>
<evidence type="ECO:0000256" key="8">
    <source>
        <dbReference type="ARBA" id="ARBA00023186"/>
    </source>
</evidence>
<sequence length="229" mass="26039">MEIGALFLVLTYASAYSPMEKENNLPSILLDELTSRMRKESEASYLDIGSPNFLEARSLEQEQYDPLDYELGDALYHPSIRDQEYLKHSSLFGSMYAKDDSAEVNQHSDSLNQTPLSNEVKTKNNLPAYCNPPNPCPVGYEDQEGCLEIFSNTATFSRRYQEEQDCMCDSEHMFDCPDNAAPILDNSIHSLRDYQIDRYLQKQIEANFPNPFLSGERLPIAAKKGNLVL</sequence>
<evidence type="ECO:0000256" key="9">
    <source>
        <dbReference type="SAM" id="SignalP"/>
    </source>
</evidence>
<feature type="signal peptide" evidence="9">
    <location>
        <begin position="1"/>
        <end position="15"/>
    </location>
</feature>
<evidence type="ECO:0000256" key="3">
    <source>
        <dbReference type="ARBA" id="ARBA00019589"/>
    </source>
</evidence>
<keyword evidence="8" id="KW-0143">Chaperone</keyword>
<evidence type="ECO:0000256" key="5">
    <source>
        <dbReference type="ARBA" id="ARBA00022525"/>
    </source>
</evidence>
<keyword evidence="4" id="KW-0813">Transport</keyword>
<dbReference type="GO" id="GO:0046883">
    <property type="term" value="P:regulation of hormone secretion"/>
    <property type="evidence" value="ECO:0007669"/>
    <property type="project" value="TreeGrafter"/>
</dbReference>
<proteinExistence type="inferred from homology"/>
<protein>
    <recommendedName>
        <fullName evidence="3">Neuroendocrine protein 7B2</fullName>
    </recommendedName>
</protein>
<dbReference type="GO" id="GO:0007218">
    <property type="term" value="P:neuropeptide signaling pathway"/>
    <property type="evidence" value="ECO:0007669"/>
    <property type="project" value="InterPro"/>
</dbReference>
<dbReference type="Pfam" id="PF05281">
    <property type="entry name" value="Secretogranin_V"/>
    <property type="match status" value="1"/>
</dbReference>
<dbReference type="AlphaFoldDB" id="A0AAW1V0C2"/>
<dbReference type="InterPro" id="IPR007945">
    <property type="entry name" value="Secretogranin_V"/>
</dbReference>
<evidence type="ECO:0000256" key="4">
    <source>
        <dbReference type="ARBA" id="ARBA00022448"/>
    </source>
</evidence>
<dbReference type="PANTHER" id="PTHR12738">
    <property type="entry name" value="NEUROENDOCRINE PROTEIN 7B2"/>
    <property type="match status" value="1"/>
</dbReference>
<evidence type="ECO:0000313" key="11">
    <source>
        <dbReference type="Proteomes" id="UP001431783"/>
    </source>
</evidence>
<comment type="subcellular location">
    <subcellularLocation>
        <location evidence="1">Secreted</location>
    </subcellularLocation>
</comment>
<evidence type="ECO:0000256" key="7">
    <source>
        <dbReference type="ARBA" id="ARBA00023157"/>
    </source>
</evidence>